<dbReference type="InParanoid" id="A0A024FUA9"/>
<keyword evidence="2" id="KW-1185">Reference proteome</keyword>
<organism evidence="1 2">
    <name type="scientific">Albugo candida</name>
    <dbReference type="NCBI Taxonomy" id="65357"/>
    <lineage>
        <taxon>Eukaryota</taxon>
        <taxon>Sar</taxon>
        <taxon>Stramenopiles</taxon>
        <taxon>Oomycota</taxon>
        <taxon>Peronosporomycetes</taxon>
        <taxon>Albuginales</taxon>
        <taxon>Albuginaceae</taxon>
        <taxon>Albugo</taxon>
    </lineage>
</organism>
<dbReference type="AlphaFoldDB" id="A0A024FUA9"/>
<evidence type="ECO:0000313" key="2">
    <source>
        <dbReference type="Proteomes" id="UP000053237"/>
    </source>
</evidence>
<comment type="caution">
    <text evidence="1">The sequence shown here is derived from an EMBL/GenBank/DDBJ whole genome shotgun (WGS) entry which is preliminary data.</text>
</comment>
<reference evidence="1 2" key="1">
    <citation type="submission" date="2012-05" db="EMBL/GenBank/DDBJ databases">
        <title>Recombination and specialization in a pathogen metapopulation.</title>
        <authorList>
            <person name="Gardiner A."/>
            <person name="Kemen E."/>
            <person name="Schultz-Larsen T."/>
            <person name="MacLean D."/>
            <person name="Van Oosterhout C."/>
            <person name="Jones J.D.G."/>
        </authorList>
    </citation>
    <scope>NUCLEOTIDE SEQUENCE [LARGE SCALE GENOMIC DNA]</scope>
    <source>
        <strain evidence="1 2">Ac Nc2</strain>
    </source>
</reference>
<gene>
    <name evidence="1" type="ORF">BN9_110660</name>
</gene>
<proteinExistence type="predicted"/>
<dbReference type="EMBL" id="CAIX01000328">
    <property type="protein sequence ID" value="CCI10616.1"/>
    <property type="molecule type" value="Genomic_DNA"/>
</dbReference>
<name>A0A024FUA9_9STRA</name>
<evidence type="ECO:0000313" key="1">
    <source>
        <dbReference type="EMBL" id="CCI10616.1"/>
    </source>
</evidence>
<dbReference type="OrthoDB" id="123609at2759"/>
<accession>A0A024FUA9</accession>
<protein>
    <submittedName>
        <fullName evidence="1">Uncharacterized protein</fullName>
    </submittedName>
</protein>
<dbReference type="Proteomes" id="UP000053237">
    <property type="component" value="Unassembled WGS sequence"/>
</dbReference>
<sequence length="99" mass="11228">MPLHIHVVVLPNTFNAKCILPKTRVDEKAQQAKPAVVVDAQDITNDQKLEEKSRVPAVALEKMLAMLGDLSEYLRWMESWKVNRQRKDSTESRTLGSAL</sequence>